<keyword evidence="9" id="KW-1185">Reference proteome</keyword>
<dbReference type="InterPro" id="IPR039659">
    <property type="entry name" value="SPT5"/>
</dbReference>
<evidence type="ECO:0000256" key="5">
    <source>
        <dbReference type="ARBA" id="ARBA00031006"/>
    </source>
</evidence>
<feature type="region of interest" description="Disordered" evidence="6">
    <location>
        <begin position="633"/>
        <end position="653"/>
    </location>
</feature>
<sequence>MSREVPIAVRRFLDLEAEVDNDGLDGYEDDEQDSIDGFIDNDENSQQEHGSNVRPLFSTLRNDDAAFEDALEKITARLRNKSLRERVDATYAFDEMVSRLPCESDCPIWRVKCLTGAEESAILFLLDKASSKHELNSAFTPGSIRGWVYLECTMNHAIVALLKETPGIIQTRGGVHRQNISASDWIRTLTMKSDSSAAQQGKWVQVRKGVYKGNVGVVVNVEVWGVEVLLVPRLRSLQSSFSEPTFSKVPSKRKRKTIPNMALFDPVYFTHIVGPKPEQQDSNQYYTFAGHHFEYGLIRKKYDFHSISIATCIRLEGLSLFLQSNHPIILDTDVPRPVEWEFEVGEPVVIRSSNQEGVVLAVGDDFAEVELVNGGHIRVSWSDIYKCFKPGDFVFAMNGERSGSSGWVITVKQGIAHIIEKTVNDMKDDCGQALDQLEIHINLLKLQLEPFVQTSHLPISDRLASGLPLPDGGSLRADKTLWFGLHVTITRGPFKGFYATVKNVLANQTTSSGLKVEVQLSHISGSRPFPQELVDYDNIIESSSLLKLYDFEQPRNTLFMPKNLLAAQSITLTSRSHSSTPFPDIALSTPAWNTSFYTPSALASLSPAWDPSSCTPVVASTSFSPAWDPSSSTPTSHLSCPSPNPSTSATQNTPIHPILDRRLLNISLEVIVNGPGYNNKQLTATLIDLDGRLSIRYLSYRTSKVLQSEWVSFKNPTATRDNGLLVVIKGEHCGKLVRRIYHRKHADQVYVILAVVVKVGETERISNERLELEVDCLCVRYEESAQRKAADLLMAPLRRAK</sequence>
<dbReference type="InterPro" id="IPR005100">
    <property type="entry name" value="NGN-domain"/>
</dbReference>
<proteinExistence type="inferred from homology"/>
<accession>A0A067T3J3</accession>
<dbReference type="PANTHER" id="PTHR11125">
    <property type="entry name" value="SUPPRESSOR OF TY 5"/>
    <property type="match status" value="1"/>
</dbReference>
<dbReference type="GO" id="GO:0032044">
    <property type="term" value="C:DSIF complex"/>
    <property type="evidence" value="ECO:0007669"/>
    <property type="project" value="TreeGrafter"/>
</dbReference>
<evidence type="ECO:0000256" key="3">
    <source>
        <dbReference type="ARBA" id="ARBA00024691"/>
    </source>
</evidence>
<dbReference type="PANTHER" id="PTHR11125:SF7">
    <property type="entry name" value="TRANSCRIPTION ELONGATION FACTOR SPT5"/>
    <property type="match status" value="1"/>
</dbReference>
<dbReference type="STRING" id="685588.A0A067T3J3"/>
<feature type="compositionally biased region" description="Acidic residues" evidence="6">
    <location>
        <begin position="22"/>
        <end position="45"/>
    </location>
</feature>
<evidence type="ECO:0000313" key="8">
    <source>
        <dbReference type="EMBL" id="KDR77760.1"/>
    </source>
</evidence>
<keyword evidence="2" id="KW-0804">Transcription</keyword>
<evidence type="ECO:0000313" key="9">
    <source>
        <dbReference type="Proteomes" id="UP000027222"/>
    </source>
</evidence>
<dbReference type="GO" id="GO:0003729">
    <property type="term" value="F:mRNA binding"/>
    <property type="evidence" value="ECO:0007669"/>
    <property type="project" value="TreeGrafter"/>
</dbReference>
<dbReference type="Proteomes" id="UP000027222">
    <property type="component" value="Unassembled WGS sequence"/>
</dbReference>
<dbReference type="InterPro" id="IPR008991">
    <property type="entry name" value="Translation_prot_SH3-like_sf"/>
</dbReference>
<dbReference type="EMBL" id="KL142376">
    <property type="protein sequence ID" value="KDR77760.1"/>
    <property type="molecule type" value="Genomic_DNA"/>
</dbReference>
<feature type="domain" description="KOW" evidence="7">
    <location>
        <begin position="197"/>
        <end position="224"/>
    </location>
</feature>
<dbReference type="Gene3D" id="3.30.70.940">
    <property type="entry name" value="NusG, N-terminal domain"/>
    <property type="match status" value="1"/>
</dbReference>
<reference evidence="9" key="1">
    <citation type="journal article" date="2014" name="Proc. Natl. Acad. Sci. U.S.A.">
        <title>Extensive sampling of basidiomycete genomes demonstrates inadequacy of the white-rot/brown-rot paradigm for wood decay fungi.</title>
        <authorList>
            <person name="Riley R."/>
            <person name="Salamov A.A."/>
            <person name="Brown D.W."/>
            <person name="Nagy L.G."/>
            <person name="Floudas D."/>
            <person name="Held B.W."/>
            <person name="Levasseur A."/>
            <person name="Lombard V."/>
            <person name="Morin E."/>
            <person name="Otillar R."/>
            <person name="Lindquist E.A."/>
            <person name="Sun H."/>
            <person name="LaButti K.M."/>
            <person name="Schmutz J."/>
            <person name="Jabbour D."/>
            <person name="Luo H."/>
            <person name="Baker S.E."/>
            <person name="Pisabarro A.G."/>
            <person name="Walton J.D."/>
            <person name="Blanchette R.A."/>
            <person name="Henrissat B."/>
            <person name="Martin F."/>
            <person name="Cullen D."/>
            <person name="Hibbett D.S."/>
            <person name="Grigoriev I.V."/>
        </authorList>
    </citation>
    <scope>NUCLEOTIDE SEQUENCE [LARGE SCALE GENOMIC DNA]</scope>
    <source>
        <strain evidence="9">CBS 339.88</strain>
    </source>
</reference>
<name>A0A067T3J3_GALM3</name>
<dbReference type="HOGENOM" id="CLU_351254_0_0_1"/>
<evidence type="ECO:0000256" key="2">
    <source>
        <dbReference type="ARBA" id="ARBA00023163"/>
    </source>
</evidence>
<dbReference type="AlphaFoldDB" id="A0A067T3J3"/>
<dbReference type="InterPro" id="IPR005824">
    <property type="entry name" value="KOW"/>
</dbReference>
<comment type="similarity">
    <text evidence="1">Belongs to the SPT5 family.</text>
</comment>
<comment type="function">
    <text evidence="3">The SPT4-SPT5 complex mediates both activation and inhibition of transcription elongation, and plays a role in pre-mRNA processing. This complex seems to be important for the stability of the RNA polymerase II elongation machinery on the chromatin template but not for the inherent ability of this machinery to translocate down the gene.</text>
</comment>
<dbReference type="GO" id="GO:0006368">
    <property type="term" value="P:transcription elongation by RNA polymerase II"/>
    <property type="evidence" value="ECO:0007669"/>
    <property type="project" value="TreeGrafter"/>
</dbReference>
<evidence type="ECO:0000256" key="4">
    <source>
        <dbReference type="ARBA" id="ARBA00029865"/>
    </source>
</evidence>
<evidence type="ECO:0000256" key="1">
    <source>
        <dbReference type="ARBA" id="ARBA00006956"/>
    </source>
</evidence>
<dbReference type="SMART" id="SM00739">
    <property type="entry name" value="KOW"/>
    <property type="match status" value="3"/>
</dbReference>
<feature type="domain" description="KOW" evidence="7">
    <location>
        <begin position="480"/>
        <end position="507"/>
    </location>
</feature>
<gene>
    <name evidence="8" type="ORF">GALMADRAFT_138819</name>
</gene>
<protein>
    <recommendedName>
        <fullName evidence="4">Chromatin elongation factor SPT5</fullName>
    </recommendedName>
    <alternativeName>
        <fullName evidence="5">Chromatin elongation factor spt5</fullName>
    </alternativeName>
</protein>
<feature type="region of interest" description="Disordered" evidence="6">
    <location>
        <begin position="22"/>
        <end position="52"/>
    </location>
</feature>
<evidence type="ECO:0000256" key="6">
    <source>
        <dbReference type="SAM" id="MobiDB-lite"/>
    </source>
</evidence>
<evidence type="ECO:0000259" key="7">
    <source>
        <dbReference type="SMART" id="SM00739"/>
    </source>
</evidence>
<dbReference type="InterPro" id="IPR036735">
    <property type="entry name" value="NGN_dom_sf"/>
</dbReference>
<dbReference type="SUPFAM" id="SSF50104">
    <property type="entry name" value="Translation proteins SH3-like domain"/>
    <property type="match status" value="1"/>
</dbReference>
<dbReference type="GO" id="GO:0032784">
    <property type="term" value="P:regulation of DNA-templated transcription elongation"/>
    <property type="evidence" value="ECO:0007669"/>
    <property type="project" value="InterPro"/>
</dbReference>
<feature type="domain" description="KOW" evidence="7">
    <location>
        <begin position="387"/>
        <end position="414"/>
    </location>
</feature>
<dbReference type="GO" id="GO:0006357">
    <property type="term" value="P:regulation of transcription by RNA polymerase II"/>
    <property type="evidence" value="ECO:0007669"/>
    <property type="project" value="InterPro"/>
</dbReference>
<dbReference type="OrthoDB" id="3048815at2759"/>
<dbReference type="Pfam" id="PF03439">
    <property type="entry name" value="Spt5-NGN"/>
    <property type="match status" value="1"/>
</dbReference>
<organism evidence="8 9">
    <name type="scientific">Galerina marginata (strain CBS 339.88)</name>
    <dbReference type="NCBI Taxonomy" id="685588"/>
    <lineage>
        <taxon>Eukaryota</taxon>
        <taxon>Fungi</taxon>
        <taxon>Dikarya</taxon>
        <taxon>Basidiomycota</taxon>
        <taxon>Agaricomycotina</taxon>
        <taxon>Agaricomycetes</taxon>
        <taxon>Agaricomycetidae</taxon>
        <taxon>Agaricales</taxon>
        <taxon>Agaricineae</taxon>
        <taxon>Strophariaceae</taxon>
        <taxon>Galerina</taxon>
    </lineage>
</organism>